<gene>
    <name evidence="2" type="ORF">EDEG_02701</name>
</gene>
<dbReference type="VEuPathDB" id="MicrosporidiaDB:EDEG_02701"/>
<organism evidence="2 3">
    <name type="scientific">Edhazardia aedis (strain USNM 41457)</name>
    <name type="common">Microsporidian parasite</name>
    <dbReference type="NCBI Taxonomy" id="1003232"/>
    <lineage>
        <taxon>Eukaryota</taxon>
        <taxon>Fungi</taxon>
        <taxon>Fungi incertae sedis</taxon>
        <taxon>Microsporidia</taxon>
        <taxon>Edhazardia</taxon>
    </lineage>
</organism>
<dbReference type="EMBL" id="AFBI03000051">
    <property type="protein sequence ID" value="EJW02909.1"/>
    <property type="molecule type" value="Genomic_DNA"/>
</dbReference>
<evidence type="ECO:0000313" key="3">
    <source>
        <dbReference type="Proteomes" id="UP000003163"/>
    </source>
</evidence>
<dbReference type="Proteomes" id="UP000003163">
    <property type="component" value="Unassembled WGS sequence"/>
</dbReference>
<reference evidence="3" key="2">
    <citation type="submission" date="2015-07" db="EMBL/GenBank/DDBJ databases">
        <title>Contrasting host-pathogen interactions and genome evolution in two generalist and specialist microsporidian pathogens of mosquitoes.</title>
        <authorList>
            <consortium name="The Broad Institute Genomics Platform"/>
            <consortium name="The Broad Institute Genome Sequencing Center for Infectious Disease"/>
            <person name="Cuomo C.A."/>
            <person name="Sanscrainte N.D."/>
            <person name="Goldberg J.M."/>
            <person name="Heiman D."/>
            <person name="Young S."/>
            <person name="Zeng Q."/>
            <person name="Becnel J.J."/>
            <person name="Birren B.W."/>
        </authorList>
    </citation>
    <scope>NUCLEOTIDE SEQUENCE [LARGE SCALE GENOMIC DNA]</scope>
    <source>
        <strain evidence="3">USNM 41457</strain>
    </source>
</reference>
<feature type="transmembrane region" description="Helical" evidence="1">
    <location>
        <begin position="92"/>
        <end position="112"/>
    </location>
</feature>
<keyword evidence="1" id="KW-0472">Membrane</keyword>
<comment type="caution">
    <text evidence="2">The sequence shown here is derived from an EMBL/GenBank/DDBJ whole genome shotgun (WGS) entry which is preliminary data.</text>
</comment>
<protein>
    <submittedName>
        <fullName evidence="2">Uncharacterized protein</fullName>
    </submittedName>
</protein>
<dbReference type="InParanoid" id="J9D5T6"/>
<feature type="transmembrane region" description="Helical" evidence="1">
    <location>
        <begin position="58"/>
        <end position="80"/>
    </location>
</feature>
<proteinExistence type="predicted"/>
<accession>J9D5T6</accession>
<evidence type="ECO:0000313" key="2">
    <source>
        <dbReference type="EMBL" id="EJW02909.1"/>
    </source>
</evidence>
<sequence length="159" mass="18785">MYYLKSFFKKKIEIVEKPVQLTEVSAQSSRINVEKPIDNQNSFRRFICRLNANDMKSIIVAISCAILIVILSLLFFVLYLISKGMNIFDLRIYDFLYVCSMFASHFLIYFLLFKIFRFITKGNECMEVLLSRILLYILIIFFMLIAVLFPLTLVNWNTN</sequence>
<keyword evidence="1" id="KW-1133">Transmembrane helix</keyword>
<keyword evidence="1" id="KW-0812">Transmembrane</keyword>
<dbReference type="HOGENOM" id="CLU_1660730_0_0_1"/>
<feature type="transmembrane region" description="Helical" evidence="1">
    <location>
        <begin position="133"/>
        <end position="153"/>
    </location>
</feature>
<keyword evidence="3" id="KW-1185">Reference proteome</keyword>
<evidence type="ECO:0000256" key="1">
    <source>
        <dbReference type="SAM" id="Phobius"/>
    </source>
</evidence>
<reference evidence="2 3" key="1">
    <citation type="submission" date="2011-08" db="EMBL/GenBank/DDBJ databases">
        <authorList>
            <person name="Liu Z.J."/>
            <person name="Shi F.L."/>
            <person name="Lu J.Q."/>
            <person name="Li M."/>
            <person name="Wang Z.L."/>
        </authorList>
    </citation>
    <scope>NUCLEOTIDE SEQUENCE [LARGE SCALE GENOMIC DNA]</scope>
    <source>
        <strain evidence="2 3">USNM 41457</strain>
    </source>
</reference>
<name>J9D5T6_EDHAE</name>
<dbReference type="AlphaFoldDB" id="J9D5T6"/>